<dbReference type="KEGG" id="pswu:SY83_13660"/>
<evidence type="ECO:0000313" key="2">
    <source>
        <dbReference type="EMBL" id="ANE47135.1"/>
    </source>
</evidence>
<feature type="region of interest" description="Disordered" evidence="1">
    <location>
        <begin position="1"/>
        <end position="68"/>
    </location>
</feature>
<accession>A0A172TJ95</accession>
<dbReference type="Proteomes" id="UP000076927">
    <property type="component" value="Chromosome"/>
</dbReference>
<dbReference type="EMBL" id="CP011388">
    <property type="protein sequence ID" value="ANE47135.1"/>
    <property type="molecule type" value="Genomic_DNA"/>
</dbReference>
<evidence type="ECO:0000256" key="1">
    <source>
        <dbReference type="SAM" id="MobiDB-lite"/>
    </source>
</evidence>
<evidence type="ECO:0000313" key="3">
    <source>
        <dbReference type="Proteomes" id="UP000076927"/>
    </source>
</evidence>
<feature type="compositionally biased region" description="Basic and acidic residues" evidence="1">
    <location>
        <begin position="11"/>
        <end position="28"/>
    </location>
</feature>
<name>A0A172TJ95_9BACL</name>
<organism evidence="2 3">
    <name type="scientific">Paenibacillus swuensis</name>
    <dbReference type="NCBI Taxonomy" id="1178515"/>
    <lineage>
        <taxon>Bacteria</taxon>
        <taxon>Bacillati</taxon>
        <taxon>Bacillota</taxon>
        <taxon>Bacilli</taxon>
        <taxon>Bacillales</taxon>
        <taxon>Paenibacillaceae</taxon>
        <taxon>Paenibacillus</taxon>
    </lineage>
</organism>
<dbReference type="PATRIC" id="fig|1178515.4.peg.2739"/>
<keyword evidence="3" id="KW-1185">Reference proteome</keyword>
<feature type="compositionally biased region" description="Polar residues" evidence="1">
    <location>
        <begin position="51"/>
        <end position="68"/>
    </location>
</feature>
<gene>
    <name evidence="2" type="ORF">SY83_13660</name>
</gene>
<reference evidence="2 3" key="1">
    <citation type="submission" date="2015-01" db="EMBL/GenBank/DDBJ databases">
        <title>Paenibacillus swuensis/DY6/whole genome sequencing.</title>
        <authorList>
            <person name="Kim M.K."/>
            <person name="Srinivasan S."/>
            <person name="Lee J.-J."/>
        </authorList>
    </citation>
    <scope>NUCLEOTIDE SEQUENCE [LARGE SCALE GENOMIC DNA]</scope>
    <source>
        <strain evidence="2 3">DY6</strain>
    </source>
</reference>
<dbReference type="AlphaFoldDB" id="A0A172TJ95"/>
<feature type="compositionally biased region" description="Polar residues" evidence="1">
    <location>
        <begin position="1"/>
        <end position="10"/>
    </location>
</feature>
<dbReference type="RefSeq" id="WP_068607366.1">
    <property type="nucleotide sequence ID" value="NZ_CP011388.1"/>
</dbReference>
<proteinExistence type="predicted"/>
<sequence>MSYLNNNPNPHETDEAAKKANQEMDRIFNGDAADEGEQSPDLAGVEAPTGTFPSVNPQTASGINKNMS</sequence>
<protein>
    <submittedName>
        <fullName evidence="2">Uncharacterized protein</fullName>
    </submittedName>
</protein>